<dbReference type="GO" id="GO:0005524">
    <property type="term" value="F:ATP binding"/>
    <property type="evidence" value="ECO:0007669"/>
    <property type="project" value="InterPro"/>
</dbReference>
<dbReference type="STRING" id="5722.A2G152"/>
<dbReference type="SMART" id="SM00220">
    <property type="entry name" value="S_TKc"/>
    <property type="match status" value="1"/>
</dbReference>
<dbReference type="InterPro" id="IPR008271">
    <property type="entry name" value="Ser/Thr_kinase_AS"/>
</dbReference>
<dbReference type="InParanoid" id="A2G152"/>
<feature type="region of interest" description="Disordered" evidence="1">
    <location>
        <begin position="225"/>
        <end position="248"/>
    </location>
</feature>
<evidence type="ECO:0000313" key="4">
    <source>
        <dbReference type="Proteomes" id="UP000001542"/>
    </source>
</evidence>
<feature type="domain" description="Protein kinase" evidence="2">
    <location>
        <begin position="13"/>
        <end position="416"/>
    </location>
</feature>
<protein>
    <submittedName>
        <fullName evidence="3">TKL family protein kinase</fullName>
    </submittedName>
</protein>
<dbReference type="KEGG" id="tva:4746782"/>
<dbReference type="VEuPathDB" id="TrichDB:TVAG_009480"/>
<evidence type="ECO:0000256" key="1">
    <source>
        <dbReference type="SAM" id="MobiDB-lite"/>
    </source>
</evidence>
<evidence type="ECO:0000259" key="2">
    <source>
        <dbReference type="PROSITE" id="PS50011"/>
    </source>
</evidence>
<dbReference type="Proteomes" id="UP000001542">
    <property type="component" value="Unassembled WGS sequence"/>
</dbReference>
<dbReference type="PANTHER" id="PTHR24362">
    <property type="entry name" value="SERINE/THREONINE-PROTEIN KINASE NEK"/>
    <property type="match status" value="1"/>
</dbReference>
<keyword evidence="3" id="KW-0418">Kinase</keyword>
<dbReference type="EMBL" id="DS114233">
    <property type="protein sequence ID" value="EAX89114.1"/>
    <property type="molecule type" value="Genomic_DNA"/>
</dbReference>
<accession>A2G152</accession>
<dbReference type="PROSITE" id="PS00108">
    <property type="entry name" value="PROTEIN_KINASE_ST"/>
    <property type="match status" value="1"/>
</dbReference>
<gene>
    <name evidence="3" type="ORF">TVAG_009480</name>
</gene>
<keyword evidence="3" id="KW-0808">Transferase</keyword>
<dbReference type="InterPro" id="IPR000719">
    <property type="entry name" value="Prot_kinase_dom"/>
</dbReference>
<dbReference type="Gene3D" id="1.10.510.10">
    <property type="entry name" value="Transferase(Phosphotransferase) domain 1"/>
    <property type="match status" value="1"/>
</dbReference>
<dbReference type="VEuPathDB" id="TrichDB:TVAGG3_0423610"/>
<keyword evidence="4" id="KW-1185">Reference proteome</keyword>
<dbReference type="RefSeq" id="XP_001302044.1">
    <property type="nucleotide sequence ID" value="XM_001302043.1"/>
</dbReference>
<dbReference type="eggNOG" id="KOG0616">
    <property type="taxonomic scope" value="Eukaryota"/>
</dbReference>
<reference evidence="3" key="2">
    <citation type="journal article" date="2007" name="Science">
        <title>Draft genome sequence of the sexually transmitted pathogen Trichomonas vaginalis.</title>
        <authorList>
            <person name="Carlton J.M."/>
            <person name="Hirt R.P."/>
            <person name="Silva J.C."/>
            <person name="Delcher A.L."/>
            <person name="Schatz M."/>
            <person name="Zhao Q."/>
            <person name="Wortman J.R."/>
            <person name="Bidwell S.L."/>
            <person name="Alsmark U.C.M."/>
            <person name="Besteiro S."/>
            <person name="Sicheritz-Ponten T."/>
            <person name="Noel C.J."/>
            <person name="Dacks J.B."/>
            <person name="Foster P.G."/>
            <person name="Simillion C."/>
            <person name="Van de Peer Y."/>
            <person name="Miranda-Saavedra D."/>
            <person name="Barton G.J."/>
            <person name="Westrop G.D."/>
            <person name="Mueller S."/>
            <person name="Dessi D."/>
            <person name="Fiori P.L."/>
            <person name="Ren Q."/>
            <person name="Paulsen I."/>
            <person name="Zhang H."/>
            <person name="Bastida-Corcuera F.D."/>
            <person name="Simoes-Barbosa A."/>
            <person name="Brown M.T."/>
            <person name="Hayes R.D."/>
            <person name="Mukherjee M."/>
            <person name="Okumura C.Y."/>
            <person name="Schneider R."/>
            <person name="Smith A.J."/>
            <person name="Vanacova S."/>
            <person name="Villalvazo M."/>
            <person name="Haas B.J."/>
            <person name="Pertea M."/>
            <person name="Feldblyum T.V."/>
            <person name="Utterback T.R."/>
            <person name="Shu C.L."/>
            <person name="Osoegawa K."/>
            <person name="de Jong P.J."/>
            <person name="Hrdy I."/>
            <person name="Horvathova L."/>
            <person name="Zubacova Z."/>
            <person name="Dolezal P."/>
            <person name="Malik S.B."/>
            <person name="Logsdon J.M. Jr."/>
            <person name="Henze K."/>
            <person name="Gupta A."/>
            <person name="Wang C.C."/>
            <person name="Dunne R.L."/>
            <person name="Upcroft J.A."/>
            <person name="Upcroft P."/>
            <person name="White O."/>
            <person name="Salzberg S.L."/>
            <person name="Tang P."/>
            <person name="Chiu C.-H."/>
            <person name="Lee Y.-S."/>
            <person name="Embley T.M."/>
            <person name="Coombs G.H."/>
            <person name="Mottram J.C."/>
            <person name="Tachezy J."/>
            <person name="Fraser-Liggett C.M."/>
            <person name="Johnson P.J."/>
        </authorList>
    </citation>
    <scope>NUCLEOTIDE SEQUENCE [LARGE SCALE GENOMIC DNA]</scope>
    <source>
        <strain evidence="3">G3</strain>
    </source>
</reference>
<dbReference type="PANTHER" id="PTHR24362:SF309">
    <property type="entry name" value="PROTEIN KINASE DOMAIN-CONTAINING PROTEIN"/>
    <property type="match status" value="1"/>
</dbReference>
<reference evidence="3" key="1">
    <citation type="submission" date="2006-10" db="EMBL/GenBank/DDBJ databases">
        <authorList>
            <person name="Amadeo P."/>
            <person name="Zhao Q."/>
            <person name="Wortman J."/>
            <person name="Fraser-Liggett C."/>
            <person name="Carlton J."/>
        </authorList>
    </citation>
    <scope>NUCLEOTIDE SEQUENCE</scope>
    <source>
        <strain evidence="3">G3</strain>
    </source>
</reference>
<dbReference type="InterPro" id="IPR011009">
    <property type="entry name" value="Kinase-like_dom_sf"/>
</dbReference>
<dbReference type="GO" id="GO:0004674">
    <property type="term" value="F:protein serine/threonine kinase activity"/>
    <property type="evidence" value="ECO:0000318"/>
    <property type="project" value="GO_Central"/>
</dbReference>
<dbReference type="SUPFAM" id="SSF56112">
    <property type="entry name" value="Protein kinase-like (PK-like)"/>
    <property type="match status" value="1"/>
</dbReference>
<feature type="compositionally biased region" description="Acidic residues" evidence="1">
    <location>
        <begin position="225"/>
        <end position="240"/>
    </location>
</feature>
<dbReference type="PROSITE" id="PS50011">
    <property type="entry name" value="PROTEIN_KINASE_DOM"/>
    <property type="match status" value="1"/>
</dbReference>
<organism evidence="3 4">
    <name type="scientific">Trichomonas vaginalis (strain ATCC PRA-98 / G3)</name>
    <dbReference type="NCBI Taxonomy" id="412133"/>
    <lineage>
        <taxon>Eukaryota</taxon>
        <taxon>Metamonada</taxon>
        <taxon>Parabasalia</taxon>
        <taxon>Trichomonadida</taxon>
        <taxon>Trichomonadidae</taxon>
        <taxon>Trichomonas</taxon>
    </lineage>
</organism>
<sequence length="492" mass="58185">MEVKPGTCLDEKADMIWESNSGAYGKCFVLKIGDKFQVLKKYFNSSGQKIEKVFEEMEGFQIPLAPKYFDTSVKHPGEPFDWVLMDYIPGVTLERLLRDHKRIRLLYIIEIITALNLQLKKMGKKGIKHRDLKPGNIVIDANFIPHILDWDDMTTRISMTQSPYHGTIRFAAPEIFEMKRECASDIFSFGSIIFNMLTGKAPFDDVYNNLDGIFQFIPKEYHVEEVDEQEDDEDEQEDDENKQKDKEKKLKRLIQKTKRGVNYYLKRNEELEDLISEHPNKGHLALNIFNTYNDDTKASMHLYVMNLAEQHTKEKIRQQIEEYRSLDETTQKILSMKIDLDQCYGELIRNNIEPILIELIKIGVRDEDLIYDKEFLEHEHDKALANIISNCWKQEPKDRWTPKQIQKEIDNIVQYLTDTEKKKYEDYCAKIYDLEQKEYGTVEMINKAREKGFYYCDYTLGDIIYYLDNSFDFDRITLDKFYDFINTRTVAC</sequence>
<evidence type="ECO:0000313" key="3">
    <source>
        <dbReference type="EMBL" id="EAX89114.1"/>
    </source>
</evidence>
<name>A2G152_TRIV3</name>
<dbReference type="Pfam" id="PF00069">
    <property type="entry name" value="Pkinase"/>
    <property type="match status" value="1"/>
</dbReference>
<proteinExistence type="predicted"/>
<dbReference type="AlphaFoldDB" id="A2G152"/>
<dbReference type="SMR" id="A2G152"/>